<proteinExistence type="predicted"/>
<protein>
    <submittedName>
        <fullName evidence="5">KipI family sensor histidine kinase inhibitor</fullName>
    </submittedName>
</protein>
<feature type="domain" description="Carboxyltransferase" evidence="4">
    <location>
        <begin position="5"/>
        <end position="210"/>
    </location>
</feature>
<evidence type="ECO:0000256" key="1">
    <source>
        <dbReference type="ARBA" id="ARBA00022741"/>
    </source>
</evidence>
<accession>A0A4R3JVS0</accession>
<keyword evidence="1" id="KW-0547">Nucleotide-binding</keyword>
<evidence type="ECO:0000313" key="6">
    <source>
        <dbReference type="Proteomes" id="UP000295135"/>
    </source>
</evidence>
<dbReference type="OrthoDB" id="9778567at2"/>
<dbReference type="SMART" id="SM00796">
    <property type="entry name" value="AHS1"/>
    <property type="match status" value="1"/>
</dbReference>
<dbReference type="RefSeq" id="WP_126461447.1">
    <property type="nucleotide sequence ID" value="NZ_AP018721.1"/>
</dbReference>
<dbReference type="Pfam" id="PF02682">
    <property type="entry name" value="CT_C_D"/>
    <property type="match status" value="1"/>
</dbReference>
<evidence type="ECO:0000256" key="2">
    <source>
        <dbReference type="ARBA" id="ARBA00022801"/>
    </source>
</evidence>
<organism evidence="5 6">
    <name type="scientific">Sulfuritortus calidifontis</name>
    <dbReference type="NCBI Taxonomy" id="1914471"/>
    <lineage>
        <taxon>Bacteria</taxon>
        <taxon>Pseudomonadati</taxon>
        <taxon>Pseudomonadota</taxon>
        <taxon>Betaproteobacteria</taxon>
        <taxon>Nitrosomonadales</taxon>
        <taxon>Thiobacillaceae</taxon>
        <taxon>Sulfuritortus</taxon>
    </lineage>
</organism>
<evidence type="ECO:0000313" key="5">
    <source>
        <dbReference type="EMBL" id="TCS70547.1"/>
    </source>
</evidence>
<evidence type="ECO:0000256" key="3">
    <source>
        <dbReference type="ARBA" id="ARBA00022840"/>
    </source>
</evidence>
<dbReference type="PANTHER" id="PTHR34698">
    <property type="entry name" value="5-OXOPROLINASE SUBUNIT B"/>
    <property type="match status" value="1"/>
</dbReference>
<dbReference type="PANTHER" id="PTHR34698:SF2">
    <property type="entry name" value="5-OXOPROLINASE SUBUNIT B"/>
    <property type="match status" value="1"/>
</dbReference>
<dbReference type="Gene3D" id="2.40.100.10">
    <property type="entry name" value="Cyclophilin-like"/>
    <property type="match status" value="1"/>
</dbReference>
<dbReference type="GO" id="GO:0005524">
    <property type="term" value="F:ATP binding"/>
    <property type="evidence" value="ECO:0007669"/>
    <property type="project" value="UniProtKB-KW"/>
</dbReference>
<dbReference type="InterPro" id="IPR029000">
    <property type="entry name" value="Cyclophilin-like_dom_sf"/>
</dbReference>
<dbReference type="GO" id="GO:0016787">
    <property type="term" value="F:hydrolase activity"/>
    <property type="evidence" value="ECO:0007669"/>
    <property type="project" value="UniProtKB-KW"/>
</dbReference>
<gene>
    <name evidence="5" type="ORF">EDC61_11514</name>
</gene>
<dbReference type="SUPFAM" id="SSF50891">
    <property type="entry name" value="Cyclophilin-like"/>
    <property type="match status" value="1"/>
</dbReference>
<dbReference type="AlphaFoldDB" id="A0A4R3JVS0"/>
<dbReference type="Proteomes" id="UP000295135">
    <property type="component" value="Unassembled WGS sequence"/>
</dbReference>
<comment type="caution">
    <text evidence="5">The sequence shown here is derived from an EMBL/GenBank/DDBJ whole genome shotgun (WGS) entry which is preliminary data.</text>
</comment>
<dbReference type="NCBIfam" id="TIGR00370">
    <property type="entry name" value="5-oxoprolinase subunit PxpB"/>
    <property type="match status" value="1"/>
</dbReference>
<name>A0A4R3JVS0_9PROT</name>
<keyword evidence="2" id="KW-0378">Hydrolase</keyword>
<sequence>MAARLTLTAYGPDAWLLRFAEQPGEAAWQAARAISQALEAEPPAHLLEYVPGYTSVLLEFAAGTTAADSPELKALLVRLRKRLGQAAAPGPIREIPVVYDGPDLPRVAEHAGLSTRAVAELHAETIYRVALIGFAPGFPYLDGLDPRLHTPRLDTPRPRVAAGSVAIGGAHTGIYSIPSPGGWNLIGRTEIPLFDPARVRPGREAEMCWLQMGDRVRFVPKRGGK</sequence>
<keyword evidence="6" id="KW-1185">Reference proteome</keyword>
<dbReference type="InterPro" id="IPR010016">
    <property type="entry name" value="PxpB"/>
</dbReference>
<reference evidence="5 6" key="1">
    <citation type="submission" date="2019-03" db="EMBL/GenBank/DDBJ databases">
        <title>Genomic Encyclopedia of Type Strains, Phase IV (KMG-IV): sequencing the most valuable type-strain genomes for metagenomic binning, comparative biology and taxonomic classification.</title>
        <authorList>
            <person name="Goeker M."/>
        </authorList>
    </citation>
    <scope>NUCLEOTIDE SEQUENCE [LARGE SCALE GENOMIC DNA]</scope>
    <source>
        <strain evidence="5 6">DSM 103923</strain>
    </source>
</reference>
<dbReference type="Gene3D" id="3.30.1360.40">
    <property type="match status" value="1"/>
</dbReference>
<dbReference type="EMBL" id="SLZY01000015">
    <property type="protein sequence ID" value="TCS70547.1"/>
    <property type="molecule type" value="Genomic_DNA"/>
</dbReference>
<dbReference type="SUPFAM" id="SSF160467">
    <property type="entry name" value="PH0987 N-terminal domain-like"/>
    <property type="match status" value="1"/>
</dbReference>
<evidence type="ECO:0000259" key="4">
    <source>
        <dbReference type="SMART" id="SM00796"/>
    </source>
</evidence>
<keyword evidence="3" id="KW-0067">ATP-binding</keyword>
<dbReference type="InterPro" id="IPR003833">
    <property type="entry name" value="CT_C_D"/>
</dbReference>